<dbReference type="GO" id="GO:0005886">
    <property type="term" value="C:plasma membrane"/>
    <property type="evidence" value="ECO:0007669"/>
    <property type="project" value="UniProtKB-SubCell"/>
</dbReference>
<keyword evidence="2" id="KW-0472">Membrane</keyword>
<keyword evidence="6" id="KW-1185">Reference proteome</keyword>
<evidence type="ECO:0000313" key="5">
    <source>
        <dbReference type="EMBL" id="KXU34862.1"/>
    </source>
</evidence>
<dbReference type="InterPro" id="IPR003423">
    <property type="entry name" value="OMP_efflux"/>
</dbReference>
<feature type="coiled-coil region" evidence="3">
    <location>
        <begin position="193"/>
        <end position="251"/>
    </location>
</feature>
<dbReference type="PANTHER" id="PTHR30203">
    <property type="entry name" value="OUTER MEMBRANE CATION EFFLUX PROTEIN"/>
    <property type="match status" value="1"/>
</dbReference>
<dbReference type="Pfam" id="PF02321">
    <property type="entry name" value="OEP"/>
    <property type="match status" value="2"/>
</dbReference>
<comment type="similarity">
    <text evidence="1 2">Belongs to the outer membrane factor (OMF) (TC 1.B.17) family.</text>
</comment>
<evidence type="ECO:0000313" key="6">
    <source>
        <dbReference type="Proteomes" id="UP000071392"/>
    </source>
</evidence>
<dbReference type="NCBIfam" id="TIGR01845">
    <property type="entry name" value="outer_NodT"/>
    <property type="match status" value="1"/>
</dbReference>
<gene>
    <name evidence="5" type="ORF">AXK12_06375</name>
</gene>
<dbReference type="RefSeq" id="WP_068712519.1">
    <property type="nucleotide sequence ID" value="NZ_LSZP01000047.1"/>
</dbReference>
<dbReference type="AlphaFoldDB" id="A0A139SJV9"/>
<feature type="chain" id="PRO_5007230332" evidence="2">
    <location>
        <begin position="27"/>
        <end position="494"/>
    </location>
</feature>
<dbReference type="EMBL" id="LSZP01000047">
    <property type="protein sequence ID" value="KXU34862.1"/>
    <property type="molecule type" value="Genomic_DNA"/>
</dbReference>
<feature type="region of interest" description="Disordered" evidence="4">
    <location>
        <begin position="115"/>
        <end position="134"/>
    </location>
</feature>
<dbReference type="PANTHER" id="PTHR30203:SF32">
    <property type="entry name" value="CATION EFFLUX SYSTEM PROTEIN CUSC"/>
    <property type="match status" value="1"/>
</dbReference>
<evidence type="ECO:0000256" key="4">
    <source>
        <dbReference type="SAM" id="MobiDB-lite"/>
    </source>
</evidence>
<keyword evidence="3" id="KW-0175">Coiled coil</keyword>
<dbReference type="GO" id="GO:0015562">
    <property type="term" value="F:efflux transmembrane transporter activity"/>
    <property type="evidence" value="ECO:0007669"/>
    <property type="project" value="InterPro"/>
</dbReference>
<dbReference type="Proteomes" id="UP000071392">
    <property type="component" value="Unassembled WGS sequence"/>
</dbReference>
<keyword evidence="2" id="KW-0564">Palmitate</keyword>
<protein>
    <submittedName>
        <fullName evidence="5">Multidrug transporter</fullName>
    </submittedName>
</protein>
<keyword evidence="2" id="KW-0732">Signal</keyword>
<reference evidence="5 6" key="1">
    <citation type="submission" date="2016-02" db="EMBL/GenBank/DDBJ databases">
        <authorList>
            <person name="Wen L."/>
            <person name="He K."/>
            <person name="Yang H."/>
        </authorList>
    </citation>
    <scope>NUCLEOTIDE SEQUENCE [LARGE SCALE GENOMIC DNA]</scope>
    <source>
        <strain evidence="5 6">CV41</strain>
    </source>
</reference>
<dbReference type="SUPFAM" id="SSF56954">
    <property type="entry name" value="Outer membrane efflux proteins (OEP)"/>
    <property type="match status" value="1"/>
</dbReference>
<dbReference type="OrthoDB" id="9770517at2"/>
<dbReference type="Gene3D" id="2.20.200.10">
    <property type="entry name" value="Outer membrane efflux proteins (OEP)"/>
    <property type="match status" value="1"/>
</dbReference>
<evidence type="ECO:0000256" key="3">
    <source>
        <dbReference type="SAM" id="Coils"/>
    </source>
</evidence>
<dbReference type="InterPro" id="IPR010131">
    <property type="entry name" value="MdtP/NodT-like"/>
</dbReference>
<accession>A0A139SJV9</accession>
<comment type="caution">
    <text evidence="5">The sequence shown here is derived from an EMBL/GenBank/DDBJ whole genome shotgun (WGS) entry which is preliminary data.</text>
</comment>
<sequence length="494" mass="52514">MALSHTLSRSLALSAAALVLASCSLAPKYKRPTAPVAEAYPHADTMSSGTGTTTAAATLRQTLSAQTLGGDLRLNRILALALENNRDLHITALNVERVRALYRIQRAATLPSLAATGDATRRQTPAALSPSGTRSIDSTYQAGLTLPAYELDFFGRVASLREAALQQYLASEEAHHSAHIALISAVSRQYFGLLAADEQLALAQQTLDAAERSYALNRQSFEAGVASELDLRTAEAQREAVRASVAQLEQSRDLAHNALVLLVGSPLPATLPAPGSLATQQLIDNLPAGLPSELLTRRPDIRAAEHSLRAANANIGVARAAFFPAVRLTAFGGSASPELSDLFEGASKAWTFAPNIALPLFAGGANRAQLDAAKLANRIEVANYEKTIQNAFREVADALAIAKSIDIQIDAQTARVTAATRRYELSEARHKAGVDSYLTVLLAQQELFTAQQQLVTARLSRLNNLVSLYAALGGGWDDTSETAAQTTARLTAKH</sequence>
<proteinExistence type="inferred from homology"/>
<dbReference type="Gene3D" id="1.20.1600.10">
    <property type="entry name" value="Outer membrane efflux proteins (OEP)"/>
    <property type="match status" value="1"/>
</dbReference>
<evidence type="ECO:0000256" key="2">
    <source>
        <dbReference type="RuleBase" id="RU362097"/>
    </source>
</evidence>
<keyword evidence="2" id="KW-0449">Lipoprotein</keyword>
<keyword evidence="2" id="KW-1134">Transmembrane beta strand</keyword>
<name>A0A139SJV9_9BACT</name>
<keyword evidence="2" id="KW-0812">Transmembrane</keyword>
<dbReference type="STRING" id="1548208.AXK12_06375"/>
<comment type="subcellular location">
    <subcellularLocation>
        <location evidence="2">Cell membrane</location>
        <topology evidence="2">Lipid-anchor</topology>
    </subcellularLocation>
</comment>
<feature type="signal peptide" evidence="2">
    <location>
        <begin position="1"/>
        <end position="26"/>
    </location>
</feature>
<evidence type="ECO:0000256" key="1">
    <source>
        <dbReference type="ARBA" id="ARBA00007613"/>
    </source>
</evidence>
<organism evidence="5 6">
    <name type="scientific">Cephaloticoccus capnophilus</name>
    <dbReference type="NCBI Taxonomy" id="1548208"/>
    <lineage>
        <taxon>Bacteria</taxon>
        <taxon>Pseudomonadati</taxon>
        <taxon>Verrucomicrobiota</taxon>
        <taxon>Opitutia</taxon>
        <taxon>Opitutales</taxon>
        <taxon>Opitutaceae</taxon>
        <taxon>Cephaloticoccus</taxon>
    </lineage>
</organism>